<organism evidence="2 3">
    <name type="scientific">Riemerella anatipestifer</name>
    <name type="common">Moraxella anatipestifer</name>
    <dbReference type="NCBI Taxonomy" id="34085"/>
    <lineage>
        <taxon>Bacteria</taxon>
        <taxon>Pseudomonadati</taxon>
        <taxon>Bacteroidota</taxon>
        <taxon>Flavobacteriia</taxon>
        <taxon>Flavobacteriales</taxon>
        <taxon>Weeksellaceae</taxon>
        <taxon>Riemerella</taxon>
    </lineage>
</organism>
<dbReference type="Proteomes" id="UP000189883">
    <property type="component" value="Chromosome"/>
</dbReference>
<feature type="domain" description="START-like" evidence="1">
    <location>
        <begin position="20"/>
        <end position="145"/>
    </location>
</feature>
<reference evidence="2 3" key="1">
    <citation type="submission" date="2015-06" db="EMBL/GenBank/DDBJ databases">
        <title>R. anatipestifer strain HXb2 is the most virulent strain so far, and the genome sequence would help us uncover the pathogenesis.</title>
        <authorList>
            <person name="Hu Q."/>
            <person name="Qi J."/>
            <person name="Bo H."/>
            <person name="Liu G."/>
            <person name="Tao M."/>
            <person name="Ding Y."/>
            <person name="Xue Y."/>
        </authorList>
    </citation>
    <scope>NUCLEOTIDE SEQUENCE [LARGE SCALE GENOMIC DNA]</scope>
    <source>
        <strain evidence="2 3">HXb2</strain>
    </source>
</reference>
<dbReference type="InterPro" id="IPR023393">
    <property type="entry name" value="START-like_dom_sf"/>
</dbReference>
<proteinExistence type="predicted"/>
<dbReference type="EMBL" id="CP011859">
    <property type="protein sequence ID" value="AQY21299.1"/>
    <property type="molecule type" value="Genomic_DNA"/>
</dbReference>
<sequence>MNKKIISILQDFIKDDNIMAKHKVTYEFAMHCLSEILYEYLATAEGLAEWFADEVEEKGDDFYFSWGGGPAEKATLIRYKPESFVRFRWEEDEGTKSFFEMSIVIDEITEDLSLNITDFCEKGDEEENRLYWENLIENLRIKLGAA</sequence>
<dbReference type="Gene3D" id="3.30.530.20">
    <property type="match status" value="1"/>
</dbReference>
<name>A0A1S7DQA4_RIEAN</name>
<evidence type="ECO:0000313" key="3">
    <source>
        <dbReference type="Proteomes" id="UP000189883"/>
    </source>
</evidence>
<evidence type="ECO:0000259" key="1">
    <source>
        <dbReference type="Pfam" id="PF19569"/>
    </source>
</evidence>
<dbReference type="AlphaFoldDB" id="A0A1S7DQA4"/>
<evidence type="ECO:0000313" key="2">
    <source>
        <dbReference type="EMBL" id="AQY21299.1"/>
    </source>
</evidence>
<protein>
    <recommendedName>
        <fullName evidence="1">START-like domain-containing protein</fullName>
    </recommendedName>
</protein>
<accession>A0A1S7DQA4</accession>
<gene>
    <name evidence="2" type="ORF">AB406_0339</name>
</gene>
<dbReference type="Pfam" id="PF19569">
    <property type="entry name" value="START_2"/>
    <property type="match status" value="1"/>
</dbReference>
<dbReference type="InterPro" id="IPR045736">
    <property type="entry name" value="START_2"/>
</dbReference>
<dbReference type="SUPFAM" id="SSF55961">
    <property type="entry name" value="Bet v1-like"/>
    <property type="match status" value="1"/>
</dbReference>